<dbReference type="AlphaFoldDB" id="A0A9N9WPU0"/>
<name>A0A9N9WPU0_9DIPT</name>
<keyword evidence="1" id="KW-0732">Signal</keyword>
<protein>
    <submittedName>
        <fullName evidence="2">Uncharacterized protein</fullName>
    </submittedName>
</protein>
<keyword evidence="3" id="KW-1185">Reference proteome</keyword>
<organism evidence="2 3">
    <name type="scientific">Chironomus riparius</name>
    <dbReference type="NCBI Taxonomy" id="315576"/>
    <lineage>
        <taxon>Eukaryota</taxon>
        <taxon>Metazoa</taxon>
        <taxon>Ecdysozoa</taxon>
        <taxon>Arthropoda</taxon>
        <taxon>Hexapoda</taxon>
        <taxon>Insecta</taxon>
        <taxon>Pterygota</taxon>
        <taxon>Neoptera</taxon>
        <taxon>Endopterygota</taxon>
        <taxon>Diptera</taxon>
        <taxon>Nematocera</taxon>
        <taxon>Chironomoidea</taxon>
        <taxon>Chironomidae</taxon>
        <taxon>Chironominae</taxon>
        <taxon>Chironomus</taxon>
    </lineage>
</organism>
<dbReference type="EMBL" id="OU895877">
    <property type="protein sequence ID" value="CAG9801140.1"/>
    <property type="molecule type" value="Genomic_DNA"/>
</dbReference>
<accession>A0A9N9WPU0</accession>
<gene>
    <name evidence="2" type="ORF">CHIRRI_LOCUS4075</name>
</gene>
<feature type="signal peptide" evidence="1">
    <location>
        <begin position="1"/>
        <end position="21"/>
    </location>
</feature>
<feature type="chain" id="PRO_5040206381" evidence="1">
    <location>
        <begin position="22"/>
        <end position="163"/>
    </location>
</feature>
<evidence type="ECO:0000313" key="2">
    <source>
        <dbReference type="EMBL" id="CAG9801140.1"/>
    </source>
</evidence>
<sequence>MNCNVVFLLICFLFLKCNVKAQPTFPLLHCDYCLNKLTQIFNILSCPQNENFEVKDVQNSTPKIEAVVTTPQPTIKSSTPSTEQPRILHEQSTTNLPIPNFNVKPPVVESRNFVSSENTSPKYPPHFVYPGVKNSLNHLNYRLVDYRMQPMFGGLFLPYPFFY</sequence>
<proteinExistence type="predicted"/>
<reference evidence="2" key="2">
    <citation type="submission" date="2022-10" db="EMBL/GenBank/DDBJ databases">
        <authorList>
            <consortium name="ENA_rothamsted_submissions"/>
            <consortium name="culmorum"/>
            <person name="King R."/>
        </authorList>
    </citation>
    <scope>NUCLEOTIDE SEQUENCE</scope>
</reference>
<evidence type="ECO:0000256" key="1">
    <source>
        <dbReference type="SAM" id="SignalP"/>
    </source>
</evidence>
<reference evidence="2" key="1">
    <citation type="submission" date="2022-01" db="EMBL/GenBank/DDBJ databases">
        <authorList>
            <person name="King R."/>
        </authorList>
    </citation>
    <scope>NUCLEOTIDE SEQUENCE</scope>
</reference>
<dbReference type="Proteomes" id="UP001153620">
    <property type="component" value="Chromosome 1"/>
</dbReference>
<evidence type="ECO:0000313" key="3">
    <source>
        <dbReference type="Proteomes" id="UP001153620"/>
    </source>
</evidence>